<keyword evidence="2" id="KW-0812">Transmembrane</keyword>
<feature type="transmembrane region" description="Helical" evidence="2">
    <location>
        <begin position="274"/>
        <end position="296"/>
    </location>
</feature>
<reference evidence="3" key="1">
    <citation type="submission" date="2018-04" db="EMBL/GenBank/DDBJ databases">
        <title>Transcriptome of Schizaphis graminum biotype I.</title>
        <authorList>
            <person name="Scully E.D."/>
            <person name="Geib S.M."/>
            <person name="Palmer N.A."/>
            <person name="Koch K."/>
            <person name="Bradshaw J."/>
            <person name="Heng-Moss T."/>
            <person name="Sarath G."/>
        </authorList>
    </citation>
    <scope>NUCLEOTIDE SEQUENCE</scope>
</reference>
<evidence type="ECO:0000256" key="1">
    <source>
        <dbReference type="SAM" id="MobiDB-lite"/>
    </source>
</evidence>
<evidence type="ECO:0000256" key="2">
    <source>
        <dbReference type="SAM" id="Phobius"/>
    </source>
</evidence>
<accession>A0A2S2NME0</accession>
<protein>
    <submittedName>
        <fullName evidence="3">Uncharacterized protein</fullName>
    </submittedName>
</protein>
<dbReference type="EMBL" id="GGMR01005503">
    <property type="protein sequence ID" value="MBY18122.1"/>
    <property type="molecule type" value="Transcribed_RNA"/>
</dbReference>
<dbReference type="AlphaFoldDB" id="A0A2S2NME0"/>
<feature type="region of interest" description="Disordered" evidence="1">
    <location>
        <begin position="206"/>
        <end position="239"/>
    </location>
</feature>
<sequence length="396" mass="44069">MPLRTRARDSLPRALLPRNWSRPDQVARRRRQWRRRCFYKVTGHPFTSIHCTAHRRRGQRPTHASQFHHTHTHAHHTPFATVHHTMVKYATALVLAFAAATAALAAEQTAPTPSSAEQQQNNAAADGGLSWTEVIECYKKPQAAIGCLETRMSRAMVSMRDTAVGLAHSDPETAPEDVAGVGDLVQQIGEFITYGISSYFHGGNGGGGGDEDEVSAPSAGGSPVNAPKDLDEGRGHHKKKKIQKEIKKFVLKVLFGIYLFKQKIKMIIMTIQSILMSKFLIVAMIYAISNTFKIWYDIKWSKHHHHDKVIYYENAHHQHHYEPPEHGDFDEHHGFGGSVWGRSIVATEPSVMEQSNGAVSGAQGDGISRYIRRVSRTTQPQIGPQDLAYGAQIPGQ</sequence>
<organism evidence="3">
    <name type="scientific">Schizaphis graminum</name>
    <name type="common">Green bug aphid</name>
    <dbReference type="NCBI Taxonomy" id="13262"/>
    <lineage>
        <taxon>Eukaryota</taxon>
        <taxon>Metazoa</taxon>
        <taxon>Ecdysozoa</taxon>
        <taxon>Arthropoda</taxon>
        <taxon>Hexapoda</taxon>
        <taxon>Insecta</taxon>
        <taxon>Pterygota</taxon>
        <taxon>Neoptera</taxon>
        <taxon>Paraneoptera</taxon>
        <taxon>Hemiptera</taxon>
        <taxon>Sternorrhyncha</taxon>
        <taxon>Aphidomorpha</taxon>
        <taxon>Aphidoidea</taxon>
        <taxon>Aphididae</taxon>
        <taxon>Aphidini</taxon>
        <taxon>Schizaphis</taxon>
    </lineage>
</organism>
<proteinExistence type="predicted"/>
<gene>
    <name evidence="3" type="ORF">g.66208</name>
</gene>
<name>A0A2S2NME0_SCHGA</name>
<evidence type="ECO:0000313" key="3">
    <source>
        <dbReference type="EMBL" id="MBY18122.1"/>
    </source>
</evidence>
<keyword evidence="2" id="KW-1133">Transmembrane helix</keyword>
<keyword evidence="2" id="KW-0472">Membrane</keyword>